<evidence type="ECO:0000256" key="2">
    <source>
        <dbReference type="ARBA" id="ARBA00004922"/>
    </source>
</evidence>
<dbReference type="OrthoDB" id="4769at2759"/>
<comment type="pathway">
    <text evidence="2">Protein modification; protein glycosylation.</text>
</comment>
<reference evidence="15 16" key="1">
    <citation type="journal article" date="2018" name="Science">
        <title>The opium poppy genome and morphinan production.</title>
        <authorList>
            <person name="Guo L."/>
            <person name="Winzer T."/>
            <person name="Yang X."/>
            <person name="Li Y."/>
            <person name="Ning Z."/>
            <person name="He Z."/>
            <person name="Teodor R."/>
            <person name="Lu Y."/>
            <person name="Bowser T.A."/>
            <person name="Graham I.A."/>
            <person name="Ye K."/>
        </authorList>
    </citation>
    <scope>NUCLEOTIDE SEQUENCE [LARGE SCALE GENOMIC DNA]</scope>
    <source>
        <strain evidence="16">cv. HN1</strain>
        <tissue evidence="15">Leaves</tissue>
    </source>
</reference>
<dbReference type="GO" id="GO:0006488">
    <property type="term" value="P:dolichol-linked oligosaccharide biosynthetic process"/>
    <property type="evidence" value="ECO:0007669"/>
    <property type="project" value="UniProtKB-UniRule"/>
</dbReference>
<name>A0A4Y7KUA5_PAPSO</name>
<keyword evidence="10 14" id="KW-1133">Transmembrane helix</keyword>
<keyword evidence="8 14" id="KW-0812">Transmembrane</keyword>
<feature type="transmembrane region" description="Helical" evidence="14">
    <location>
        <begin position="96"/>
        <end position="115"/>
    </location>
</feature>
<feature type="transmembrane region" description="Helical" evidence="14">
    <location>
        <begin position="136"/>
        <end position="159"/>
    </location>
</feature>
<gene>
    <name evidence="15" type="ORF">C5167_000119</name>
</gene>
<dbReference type="InterPro" id="IPR016900">
    <property type="entry name" value="Alg10"/>
</dbReference>
<evidence type="ECO:0000256" key="12">
    <source>
        <dbReference type="ARBA" id="ARBA00044727"/>
    </source>
</evidence>
<dbReference type="EMBL" id="CM010723">
    <property type="protein sequence ID" value="RZC75768.1"/>
    <property type="molecule type" value="Genomic_DNA"/>
</dbReference>
<comment type="catalytic activity">
    <reaction evidence="13">
        <text>an alpha-D-Glc-(1-&gt;3)-alpha-D-Glc-(1-&gt;3)-alpha-D-Man-(1-&gt;2)-alpha-D-Man-(1-&gt;2)-alpha-D-Man-(1-&gt;3)-[alpha-D-Man-(1-&gt;2)-alpha-D-Man-(1-&gt;3)-[alpha-D-Man-(1-&gt;2)-alpha-D-Man-(1-&gt;6)]-alpha-D-Man-(1-&gt;6)]-beta-D-Man-(1-&gt;4)-beta-D-GlcNAc-(1-&gt;4)-alpha-D-GlcNAc-diphospho-di-trans,poly-cis-dolichol + a di-trans,poly-cis-dolichyl beta-D-glucosyl phosphate = a alpha-D-Glc-(1-&gt;2)-alpha-D-Glc-(1-&gt;3)-alpha-D-Glc-(1-&gt;3)-alpha-D-Man-(1-&gt;2)-alpha-D-Man-(1-&gt;2)-alpha-D-Man-(1-&gt;3)-[alpha-D-Man-(1-&gt;2)-alpha-D-Man-(1-&gt;3)-[alpha-D-Man-(1-&gt;2)-alpha-D-Man-(1-&gt;6)]-alpha-D-Man-(1-&gt;6)]-beta-D-Man-(1-&gt;4)-beta-D-GlcNAc-(1-&gt;4)-alpha-D-GlcNAc-diphospho-di-trans,poly-cis-dolichol + a di-trans,poly-cis-dolichyl phosphate + H(+)</text>
        <dbReference type="Rhea" id="RHEA:29543"/>
        <dbReference type="Rhea" id="RHEA-COMP:19498"/>
        <dbReference type="Rhea" id="RHEA-COMP:19502"/>
        <dbReference type="Rhea" id="RHEA-COMP:19512"/>
        <dbReference type="Rhea" id="RHEA-COMP:19522"/>
        <dbReference type="ChEBI" id="CHEBI:15378"/>
        <dbReference type="ChEBI" id="CHEBI:57525"/>
        <dbReference type="ChEBI" id="CHEBI:57683"/>
        <dbReference type="ChEBI" id="CHEBI:132522"/>
        <dbReference type="ChEBI" id="CHEBI:132523"/>
        <dbReference type="EC" id="2.4.1.256"/>
    </reaction>
    <physiologicalReaction direction="left-to-right" evidence="13">
        <dbReference type="Rhea" id="RHEA:29544"/>
    </physiologicalReaction>
</comment>
<feature type="transmembrane region" description="Helical" evidence="14">
    <location>
        <begin position="475"/>
        <end position="495"/>
    </location>
</feature>
<dbReference type="GO" id="GO:0106073">
    <property type="term" value="F:dolichyl pyrophosphate Glc2Man9GlcNAc2 alpha-1,2-glucosyltransferase activity"/>
    <property type="evidence" value="ECO:0007669"/>
    <property type="project" value="UniProtKB-UniRule"/>
</dbReference>
<evidence type="ECO:0000256" key="14">
    <source>
        <dbReference type="PIRNR" id="PIRNR028810"/>
    </source>
</evidence>
<dbReference type="Proteomes" id="UP000316621">
    <property type="component" value="Chromosome 9"/>
</dbReference>
<protein>
    <recommendedName>
        <fullName evidence="5 14">Dol-P-Glc:Glc(2)Man(9)GlcNAc(2)-PP-Dol alpha-1,2-glucosyltransferase</fullName>
        <ecNumber evidence="4 14">2.4.1.256</ecNumber>
    </recommendedName>
</protein>
<organism evidence="15 16">
    <name type="scientific">Papaver somniferum</name>
    <name type="common">Opium poppy</name>
    <dbReference type="NCBI Taxonomy" id="3469"/>
    <lineage>
        <taxon>Eukaryota</taxon>
        <taxon>Viridiplantae</taxon>
        <taxon>Streptophyta</taxon>
        <taxon>Embryophyta</taxon>
        <taxon>Tracheophyta</taxon>
        <taxon>Spermatophyta</taxon>
        <taxon>Magnoliopsida</taxon>
        <taxon>Ranunculales</taxon>
        <taxon>Papaveraceae</taxon>
        <taxon>Papaveroideae</taxon>
        <taxon>Papaver</taxon>
    </lineage>
</organism>
<evidence type="ECO:0000256" key="11">
    <source>
        <dbReference type="ARBA" id="ARBA00023136"/>
    </source>
</evidence>
<keyword evidence="7" id="KW-0808">Transferase</keyword>
<sequence length="511" mass="58961">MGKLAVSVIVSLWVIPIFLMVNHIVPHPYMDEIFHIPQAQEYCKGNFRSWDPMITTPPGLYYLSLAHVASLFPGMWCTKVVSLFSEVCSPAILRSVNGVLAVICSLLVYEIITWVKPDSDKRKATLQAVVISLYPLHWFFTFLYYTDVASLTLVLAMYVATLKRRYQLSALLGAIAILVRQTNVVWLLFVACSGIIDFTLLPKHKDKVQADDQDVSVRDNDGLAGNKGMPVKSNLRKRKMDIPSSVVKYPILKPVDSTSLCTSGLLDEVQVILLRMWNLKFEVLLSFGPFLVVFLAFIVFVFWNGSIVLGAKEAHTASLHIAQIMYFALVSALAMAPFYFSYRQFSMLCKSLWKNRPLSLFQVVVVSIAGFLSVHYFSIAHPYLLADNRHYTFYIWRRVIQYHWLMKYLLIPLYVYSWLSIIHDLGKGRQRIWVLVFFLACSGVLVPAPLIEFRYYTIPFYFLLLHSQINDYRSWLLMGVMYAAVNIFTIWMFLFRPFHWSHEPGTQRFIW</sequence>
<dbReference type="GO" id="GO:0048366">
    <property type="term" value="P:leaf development"/>
    <property type="evidence" value="ECO:0007669"/>
    <property type="project" value="EnsemblPlants"/>
</dbReference>
<dbReference type="OMA" id="VWDSKIT"/>
<feature type="transmembrane region" description="Helical" evidence="14">
    <location>
        <begin position="433"/>
        <end position="455"/>
    </location>
</feature>
<comment type="similarity">
    <text evidence="3 14">Belongs to the ALG10 glucosyltransferase family.</text>
</comment>
<evidence type="ECO:0000313" key="16">
    <source>
        <dbReference type="Proteomes" id="UP000316621"/>
    </source>
</evidence>
<feature type="transmembrane region" description="Helical" evidence="14">
    <location>
        <begin position="283"/>
        <end position="303"/>
    </location>
</feature>
<dbReference type="GO" id="GO:0009651">
    <property type="term" value="P:response to salt stress"/>
    <property type="evidence" value="ECO:0007669"/>
    <property type="project" value="EnsemblPlants"/>
</dbReference>
<keyword evidence="11 14" id="KW-0472">Membrane</keyword>
<comment type="function">
    <text evidence="12">Dol-P-Glc:Glc(2)Man(9)GlcNAc(2)-PP-Dol alpha-1,2-glucosyltransferase that operates in the biosynthetic pathway of dolichol-linked oligosaccharides, the glycan precursors employed in protein asparagine (N)-glycosylation. The assembly of dolichol-linked oligosaccharides begins on the cytosolic side of the endoplasmic reticulum membrane and finishes in its lumen. The sequential addition of sugars to dolichol pyrophosphate produces dolichol-linked oligosaccharides containing fourteen sugars, including two GlcNAcs, nine mannoses and three glucoses. Once assembled, the oligosaccharide is transferred from the lipid to nascent proteins by oligosaccharyltransferases. In the lumen of the endoplasmic reticulum, adds the third and last glucose residue from dolichyl phosphate glucose (Dol-P-Glc) onto the lipid-linked oligosaccharide intermediate Glc(2)Man(9)GlcNAc(2)-PP-Dol to produce Glc(3)Man(9)GlcNAc(2)-PP-Dol.</text>
</comment>
<evidence type="ECO:0000256" key="1">
    <source>
        <dbReference type="ARBA" id="ARBA00004477"/>
    </source>
</evidence>
<feature type="transmembrane region" description="Helical" evidence="14">
    <location>
        <begin position="363"/>
        <end position="384"/>
    </location>
</feature>
<evidence type="ECO:0000256" key="6">
    <source>
        <dbReference type="ARBA" id="ARBA00022676"/>
    </source>
</evidence>
<comment type="subcellular location">
    <subcellularLocation>
        <location evidence="1">Endoplasmic reticulum membrane</location>
        <topology evidence="1">Multi-pass membrane protein</topology>
    </subcellularLocation>
</comment>
<dbReference type="PANTHER" id="PTHR12989:SF10">
    <property type="entry name" value="DOL-P-GLC:GLC(2)MAN(9)GLCNAC(2)-PP-DOL ALPHA-1,2-GLUCOSYLTRANSFERASE-RELATED"/>
    <property type="match status" value="1"/>
</dbReference>
<evidence type="ECO:0000256" key="13">
    <source>
        <dbReference type="ARBA" id="ARBA00048064"/>
    </source>
</evidence>
<evidence type="ECO:0000256" key="8">
    <source>
        <dbReference type="ARBA" id="ARBA00022692"/>
    </source>
</evidence>
<dbReference type="GO" id="GO:0018279">
    <property type="term" value="P:protein N-linked glycosylation via asparagine"/>
    <property type="evidence" value="ECO:0007669"/>
    <property type="project" value="EnsemblPlants"/>
</dbReference>
<keyword evidence="9" id="KW-0256">Endoplasmic reticulum</keyword>
<evidence type="ECO:0000256" key="3">
    <source>
        <dbReference type="ARBA" id="ARBA00010600"/>
    </source>
</evidence>
<evidence type="ECO:0000256" key="9">
    <source>
        <dbReference type="ARBA" id="ARBA00022824"/>
    </source>
</evidence>
<dbReference type="GO" id="GO:0005789">
    <property type="term" value="C:endoplasmic reticulum membrane"/>
    <property type="evidence" value="ECO:0007669"/>
    <property type="project" value="UniProtKB-SubCell"/>
</dbReference>
<keyword evidence="6 14" id="KW-0328">Glycosyltransferase</keyword>
<proteinExistence type="inferred from homology"/>
<evidence type="ECO:0000256" key="10">
    <source>
        <dbReference type="ARBA" id="ARBA00022989"/>
    </source>
</evidence>
<dbReference type="Pfam" id="PF04922">
    <property type="entry name" value="DIE2_ALG10"/>
    <property type="match status" value="1"/>
</dbReference>
<dbReference type="EC" id="2.4.1.256" evidence="4 14"/>
<feature type="transmembrane region" description="Helical" evidence="14">
    <location>
        <begin position="6"/>
        <end position="25"/>
    </location>
</feature>
<dbReference type="AlphaFoldDB" id="A0A4Y7KUA5"/>
<comment type="caution">
    <text evidence="14">Lacks conserved residue(s) required for the propagation of feature annotation.</text>
</comment>
<feature type="transmembrane region" description="Helical" evidence="14">
    <location>
        <begin position="59"/>
        <end position="76"/>
    </location>
</feature>
<evidence type="ECO:0000313" key="15">
    <source>
        <dbReference type="EMBL" id="RZC75768.1"/>
    </source>
</evidence>
<evidence type="ECO:0000256" key="7">
    <source>
        <dbReference type="ARBA" id="ARBA00022679"/>
    </source>
</evidence>
<feature type="transmembrane region" description="Helical" evidence="14">
    <location>
        <begin position="404"/>
        <end position="421"/>
    </location>
</feature>
<accession>A0A4Y7KUA5</accession>
<keyword evidence="16" id="KW-1185">Reference proteome</keyword>
<dbReference type="PANTHER" id="PTHR12989">
    <property type="entry name" value="ALPHA-1,2-GLUCOSYLTRANSFERASE ALG10"/>
    <property type="match status" value="1"/>
</dbReference>
<dbReference type="PIRSF" id="PIRSF028810">
    <property type="entry name" value="Alpha1_2_glucosyltferase_Alg10"/>
    <property type="match status" value="1"/>
</dbReference>
<evidence type="ECO:0000256" key="5">
    <source>
        <dbReference type="ARBA" id="ARBA00018512"/>
    </source>
</evidence>
<evidence type="ECO:0000256" key="4">
    <source>
        <dbReference type="ARBA" id="ARBA00011967"/>
    </source>
</evidence>
<feature type="transmembrane region" description="Helical" evidence="14">
    <location>
        <begin position="323"/>
        <end position="342"/>
    </location>
</feature>
<dbReference type="STRING" id="3469.A0A4Y7KUA5"/>
<dbReference type="Gramene" id="RZC75768">
    <property type="protein sequence ID" value="RZC75768"/>
    <property type="gene ID" value="C5167_000119"/>
</dbReference>